<accession>A0AA38LKF6</accession>
<dbReference type="PANTHER" id="PTHR47186">
    <property type="entry name" value="LEUCINE-RICH REPEAT-CONTAINING PROTEIN 57"/>
    <property type="match status" value="1"/>
</dbReference>
<dbReference type="Proteomes" id="UP000824469">
    <property type="component" value="Unassembled WGS sequence"/>
</dbReference>
<dbReference type="InterPro" id="IPR001611">
    <property type="entry name" value="Leu-rich_rpt"/>
</dbReference>
<gene>
    <name evidence="1" type="ORF">KI387_000221</name>
</gene>
<evidence type="ECO:0000313" key="2">
    <source>
        <dbReference type="Proteomes" id="UP000824469"/>
    </source>
</evidence>
<dbReference type="SUPFAM" id="SSF52058">
    <property type="entry name" value="L domain-like"/>
    <property type="match status" value="1"/>
</dbReference>
<dbReference type="OMA" id="CANVINQ"/>
<name>A0AA38LKF6_TAXCH</name>
<dbReference type="Gene3D" id="3.80.10.10">
    <property type="entry name" value="Ribonuclease Inhibitor"/>
    <property type="match status" value="2"/>
</dbReference>
<dbReference type="PROSITE" id="PS51450">
    <property type="entry name" value="LRR"/>
    <property type="match status" value="1"/>
</dbReference>
<dbReference type="EMBL" id="JAHRHJ020000001">
    <property type="protein sequence ID" value="KAH9328113.1"/>
    <property type="molecule type" value="Genomic_DNA"/>
</dbReference>
<keyword evidence="2" id="KW-1185">Reference proteome</keyword>
<dbReference type="AlphaFoldDB" id="A0AA38LKF6"/>
<proteinExistence type="predicted"/>
<dbReference type="PANTHER" id="PTHR47186:SF63">
    <property type="entry name" value="C-JID DOMAIN-CONTAINING PROTEIN"/>
    <property type="match status" value="1"/>
</dbReference>
<dbReference type="InterPro" id="IPR032675">
    <property type="entry name" value="LRR_dom_sf"/>
</dbReference>
<protein>
    <submittedName>
        <fullName evidence="1">Uncharacterized protein</fullName>
    </submittedName>
</protein>
<reference evidence="1 2" key="1">
    <citation type="journal article" date="2021" name="Nat. Plants">
        <title>The Taxus genome provides insights into paclitaxel biosynthesis.</title>
        <authorList>
            <person name="Xiong X."/>
            <person name="Gou J."/>
            <person name="Liao Q."/>
            <person name="Li Y."/>
            <person name="Zhou Q."/>
            <person name="Bi G."/>
            <person name="Li C."/>
            <person name="Du R."/>
            <person name="Wang X."/>
            <person name="Sun T."/>
            <person name="Guo L."/>
            <person name="Liang H."/>
            <person name="Lu P."/>
            <person name="Wu Y."/>
            <person name="Zhang Z."/>
            <person name="Ro D.K."/>
            <person name="Shang Y."/>
            <person name="Huang S."/>
            <person name="Yan J."/>
        </authorList>
    </citation>
    <scope>NUCLEOTIDE SEQUENCE [LARGE SCALE GENOMIC DNA]</scope>
    <source>
        <strain evidence="1">Ta-2019</strain>
    </source>
</reference>
<comment type="caution">
    <text evidence="1">The sequence shown here is derived from an EMBL/GenBank/DDBJ whole genome shotgun (WGS) entry which is preliminary data.</text>
</comment>
<sequence>PPPELRELTVSCKDRVNYISRRRPISISSRTSEIRSAQMGADSFGKRLQAVDSFQAWLGKLNFENLVKIALTNIKGMPHSFTQLLQLQYLTLRNCSKLVLPDLGKISTLEYLDLEGCYSLQQCPKGTIAQRSLKYLNVLYTNLKELPEHLEQLENLEQLRVTTLPEDIVWMNIKFLDVQDCGITGFKIGEDPGDMPLDSFQTQGGVHNGELLMKTAHHSRVSCLTILMIKSCSISKLYIPRAKSLFPNLEIVDLSNNESLTDIEGLPGNLIRLDLMNCLGLKTMTCLSNLASLKYLNISGCDGLKTVNVQDLSSIEVIKAEECWELQSIKGLGQLQKLAHFEISTGNSVFSSTWRDIMTFPSNISSAILWGGTVHSAEVDKMYALGDSFEHVKVTSICANVINQGSGFSVKLEDESLEGAILVCLIALMDCEFGVRLGRYYYTNTNIFKDDENTYRAHMLMWTKHSDVLKDLKFGNDQEGAYCEIKLFNPITDSKVDGMNKGWIVMAKQFDFCKQFLTSLFDGGGNYRDKI</sequence>
<organism evidence="1 2">
    <name type="scientific">Taxus chinensis</name>
    <name type="common">Chinese yew</name>
    <name type="synonym">Taxus wallichiana var. chinensis</name>
    <dbReference type="NCBI Taxonomy" id="29808"/>
    <lineage>
        <taxon>Eukaryota</taxon>
        <taxon>Viridiplantae</taxon>
        <taxon>Streptophyta</taxon>
        <taxon>Embryophyta</taxon>
        <taxon>Tracheophyta</taxon>
        <taxon>Spermatophyta</taxon>
        <taxon>Pinopsida</taxon>
        <taxon>Pinidae</taxon>
        <taxon>Conifers II</taxon>
        <taxon>Cupressales</taxon>
        <taxon>Taxaceae</taxon>
        <taxon>Taxus</taxon>
    </lineage>
</organism>
<evidence type="ECO:0000313" key="1">
    <source>
        <dbReference type="EMBL" id="KAH9328113.1"/>
    </source>
</evidence>
<feature type="non-terminal residue" evidence="1">
    <location>
        <position position="531"/>
    </location>
</feature>